<organism evidence="2 3">
    <name type="scientific">Tieghemostelium lacteum</name>
    <name type="common">Slime mold</name>
    <name type="synonym">Dictyostelium lacteum</name>
    <dbReference type="NCBI Taxonomy" id="361077"/>
    <lineage>
        <taxon>Eukaryota</taxon>
        <taxon>Amoebozoa</taxon>
        <taxon>Evosea</taxon>
        <taxon>Eumycetozoa</taxon>
        <taxon>Dictyostelia</taxon>
        <taxon>Dictyosteliales</taxon>
        <taxon>Raperosteliaceae</taxon>
        <taxon>Tieghemostelium</taxon>
    </lineage>
</organism>
<dbReference type="Proteomes" id="UP000076078">
    <property type="component" value="Unassembled WGS sequence"/>
</dbReference>
<gene>
    <name evidence="2" type="ORF">DLAC_11804</name>
</gene>
<evidence type="ECO:0000313" key="2">
    <source>
        <dbReference type="EMBL" id="KYQ89387.1"/>
    </source>
</evidence>
<keyword evidence="1" id="KW-0732">Signal</keyword>
<dbReference type="EMBL" id="LODT01000041">
    <property type="protein sequence ID" value="KYQ89387.1"/>
    <property type="molecule type" value="Genomic_DNA"/>
</dbReference>
<evidence type="ECO:0000256" key="1">
    <source>
        <dbReference type="SAM" id="SignalP"/>
    </source>
</evidence>
<accession>A0A151Z624</accession>
<proteinExistence type="predicted"/>
<feature type="chain" id="PRO_5007592879" evidence="1">
    <location>
        <begin position="20"/>
        <end position="382"/>
    </location>
</feature>
<evidence type="ECO:0000313" key="3">
    <source>
        <dbReference type="Proteomes" id="UP000076078"/>
    </source>
</evidence>
<comment type="caution">
    <text evidence="2">The sequence shown here is derived from an EMBL/GenBank/DDBJ whole genome shotgun (WGS) entry which is preliminary data.</text>
</comment>
<name>A0A151Z624_TIELA</name>
<sequence>MLYKIILILLFLCISTGQSQVTINNIQPLSDTTVDATNGYCTYAFEIYFDLNGVAFEDLPPVSNITFTGVPQGVDLEVLILQFVNIGGGQALIDPQTFKSTTGDMSALVMNFFNTPVGYTAGSGTDKFIHLICNGQLPPTIANISIENTRETIVGNSCTFTGNLTLDIPTGTETPLSADLKVAGIPSGLSFTYVFSDAVENANQASYTFTLTSAVAEYLELGLSNENFEMSFTNTNDQFPDLYCMDPITCQGVSVDSATLNSDETNKCTFTYTVKINVPTGQDIPESTDLKLVTTNGDSITNFTKEGTSPSFTYTTKVSTEIGNVNSDASFEIYLKGKIFAGKGTQVTVPSAVCNDDRVSSSSTVSISFYFLISIATLLFFF</sequence>
<dbReference type="AlphaFoldDB" id="A0A151Z624"/>
<keyword evidence="3" id="KW-1185">Reference proteome</keyword>
<dbReference type="InParanoid" id="A0A151Z624"/>
<protein>
    <submittedName>
        <fullName evidence="2">Uncharacterized protein</fullName>
    </submittedName>
</protein>
<reference evidence="2 3" key="1">
    <citation type="submission" date="2015-12" db="EMBL/GenBank/DDBJ databases">
        <title>Dictyostelia acquired genes for synthesis and detection of signals that induce cell-type specialization by lateral gene transfer from prokaryotes.</title>
        <authorList>
            <person name="Gloeckner G."/>
            <person name="Schaap P."/>
        </authorList>
    </citation>
    <scope>NUCLEOTIDE SEQUENCE [LARGE SCALE GENOMIC DNA]</scope>
    <source>
        <strain evidence="2 3">TK</strain>
    </source>
</reference>
<feature type="signal peptide" evidence="1">
    <location>
        <begin position="1"/>
        <end position="19"/>
    </location>
</feature>